<name>A0A6A6QZJ1_9PEZI</name>
<dbReference type="Proteomes" id="UP000799750">
    <property type="component" value="Unassembled WGS sequence"/>
</dbReference>
<evidence type="ECO:0000313" key="2">
    <source>
        <dbReference type="EMBL" id="KAF2497424.1"/>
    </source>
</evidence>
<sequence>MHRWRNFPSRRHLANSEPPAARPAQVADRVQALRLFKHRAPAPPTEDLRCVLLVKARAQCVSWVGYGMVLSVGGAIESAAECSSRAGDPFVDSCVPEPWKHWKCSGVLLDAAG</sequence>
<proteinExistence type="predicted"/>
<feature type="region of interest" description="Disordered" evidence="1">
    <location>
        <begin position="1"/>
        <end position="24"/>
    </location>
</feature>
<reference evidence="2" key="1">
    <citation type="journal article" date="2020" name="Stud. Mycol.">
        <title>101 Dothideomycetes genomes: a test case for predicting lifestyles and emergence of pathogens.</title>
        <authorList>
            <person name="Haridas S."/>
            <person name="Albert R."/>
            <person name="Binder M."/>
            <person name="Bloem J."/>
            <person name="Labutti K."/>
            <person name="Salamov A."/>
            <person name="Andreopoulos B."/>
            <person name="Baker S."/>
            <person name="Barry K."/>
            <person name="Bills G."/>
            <person name="Bluhm B."/>
            <person name="Cannon C."/>
            <person name="Castanera R."/>
            <person name="Culley D."/>
            <person name="Daum C."/>
            <person name="Ezra D."/>
            <person name="Gonzalez J."/>
            <person name="Henrissat B."/>
            <person name="Kuo A."/>
            <person name="Liang C."/>
            <person name="Lipzen A."/>
            <person name="Lutzoni F."/>
            <person name="Magnuson J."/>
            <person name="Mondo S."/>
            <person name="Nolan M."/>
            <person name="Ohm R."/>
            <person name="Pangilinan J."/>
            <person name="Park H.-J."/>
            <person name="Ramirez L."/>
            <person name="Alfaro M."/>
            <person name="Sun H."/>
            <person name="Tritt A."/>
            <person name="Yoshinaga Y."/>
            <person name="Zwiers L.-H."/>
            <person name="Turgeon B."/>
            <person name="Goodwin S."/>
            <person name="Spatafora J."/>
            <person name="Crous P."/>
            <person name="Grigoriev I."/>
        </authorList>
    </citation>
    <scope>NUCLEOTIDE SEQUENCE</scope>
    <source>
        <strain evidence="2">CBS 269.34</strain>
    </source>
</reference>
<evidence type="ECO:0000313" key="3">
    <source>
        <dbReference type="Proteomes" id="UP000799750"/>
    </source>
</evidence>
<dbReference type="EMBL" id="MU004186">
    <property type="protein sequence ID" value="KAF2497424.1"/>
    <property type="molecule type" value="Genomic_DNA"/>
</dbReference>
<feature type="compositionally biased region" description="Basic residues" evidence="1">
    <location>
        <begin position="1"/>
        <end position="13"/>
    </location>
</feature>
<protein>
    <submittedName>
        <fullName evidence="2">Uncharacterized protein</fullName>
    </submittedName>
</protein>
<gene>
    <name evidence="2" type="ORF">BU16DRAFT_313838</name>
</gene>
<accession>A0A6A6QZJ1</accession>
<evidence type="ECO:0000256" key="1">
    <source>
        <dbReference type="SAM" id="MobiDB-lite"/>
    </source>
</evidence>
<keyword evidence="3" id="KW-1185">Reference proteome</keyword>
<organism evidence="2 3">
    <name type="scientific">Lophium mytilinum</name>
    <dbReference type="NCBI Taxonomy" id="390894"/>
    <lineage>
        <taxon>Eukaryota</taxon>
        <taxon>Fungi</taxon>
        <taxon>Dikarya</taxon>
        <taxon>Ascomycota</taxon>
        <taxon>Pezizomycotina</taxon>
        <taxon>Dothideomycetes</taxon>
        <taxon>Pleosporomycetidae</taxon>
        <taxon>Mytilinidiales</taxon>
        <taxon>Mytilinidiaceae</taxon>
        <taxon>Lophium</taxon>
    </lineage>
</organism>
<dbReference type="AlphaFoldDB" id="A0A6A6QZJ1"/>